<dbReference type="AlphaFoldDB" id="A0A2W6NNK2"/>
<dbReference type="InterPro" id="IPR001005">
    <property type="entry name" value="SANT/Myb"/>
</dbReference>
<feature type="domain" description="Myb-like" evidence="1">
    <location>
        <begin position="1"/>
        <end position="55"/>
    </location>
</feature>
<evidence type="ECO:0000259" key="1">
    <source>
        <dbReference type="PROSITE" id="PS50090"/>
    </source>
</evidence>
<accession>A0A2W6NNK2</accession>
<gene>
    <name evidence="2" type="ORF">DN757_01905</name>
</gene>
<dbReference type="PANTHER" id="PTHR41302:SF2">
    <property type="entry name" value="PRESPORE SPECIFIC TRANSCRIPTIONAL ACTIVATOR RSFA"/>
    <property type="match status" value="1"/>
</dbReference>
<dbReference type="RefSeq" id="WP_111268583.1">
    <property type="nucleotide sequence ID" value="NZ_QKWW01000006.1"/>
</dbReference>
<sequence>MKRRDEWNNEDDKLLVSTVLQYIRTGKTQLQAFEDVGDKLLRTPAACGFRWNSNLRHKNIDQIILAKQDKLKSKMKIGNKLLNETLSLEDIIFALKQSVQALHSIETLKQSISTKIRSVSHEIERIKSELHVSSYQNRDALAKLIIKADELGLSERNKKPAI</sequence>
<dbReference type="Proteomes" id="UP000249204">
    <property type="component" value="Unassembled WGS sequence"/>
</dbReference>
<proteinExistence type="predicted"/>
<dbReference type="InterPro" id="IPR014243">
    <property type="entry name" value="RsfA-like"/>
</dbReference>
<dbReference type="PANTHER" id="PTHR41302">
    <property type="entry name" value="PRESPORE-SPECIFIC TRANSCRIPTIONAL REGULATOR RSFA-RELATED"/>
    <property type="match status" value="1"/>
</dbReference>
<evidence type="ECO:0000313" key="2">
    <source>
        <dbReference type="EMBL" id="PZT57432.1"/>
    </source>
</evidence>
<organism evidence="2 3">
    <name type="scientific">Paenibacillus silvae</name>
    <dbReference type="NCBI Taxonomy" id="1325358"/>
    <lineage>
        <taxon>Bacteria</taxon>
        <taxon>Bacillati</taxon>
        <taxon>Bacillota</taxon>
        <taxon>Bacilli</taxon>
        <taxon>Bacillales</taxon>
        <taxon>Paenibacillaceae</taxon>
        <taxon>Paenibacillus</taxon>
    </lineage>
</organism>
<evidence type="ECO:0000313" key="3">
    <source>
        <dbReference type="Proteomes" id="UP000249204"/>
    </source>
</evidence>
<dbReference type="Pfam" id="PF13921">
    <property type="entry name" value="Myb_DNA-bind_6"/>
    <property type="match status" value="1"/>
</dbReference>
<dbReference type="PROSITE" id="PS50090">
    <property type="entry name" value="MYB_LIKE"/>
    <property type="match status" value="1"/>
</dbReference>
<dbReference type="EMBL" id="QKWW01000006">
    <property type="protein sequence ID" value="PZT57432.1"/>
    <property type="molecule type" value="Genomic_DNA"/>
</dbReference>
<comment type="caution">
    <text evidence="2">The sequence shown here is derived from an EMBL/GenBank/DDBJ whole genome shotgun (WGS) entry which is preliminary data.</text>
</comment>
<protein>
    <submittedName>
        <fullName evidence="2">RsfA family transcriptional regulator</fullName>
    </submittedName>
</protein>
<reference evidence="2 3" key="1">
    <citation type="submission" date="2018-06" db="EMBL/GenBank/DDBJ databases">
        <title>Isolation of heavy metals resistant Paenibacillus silvae NC2 from Gold-Copper mine in ZiJin, China.</title>
        <authorList>
            <person name="Xu J."/>
            <person name="Mazhar H.S."/>
            <person name="Rensing C."/>
        </authorList>
    </citation>
    <scope>NUCLEOTIDE SEQUENCE [LARGE SCALE GENOMIC DNA]</scope>
    <source>
        <strain evidence="2 3">NC2</strain>
    </source>
</reference>
<name>A0A2W6NNK2_9BACL</name>